<name>A0A1J8R857_9AGAM</name>
<dbReference type="InterPro" id="IPR004601">
    <property type="entry name" value="UvdE"/>
</dbReference>
<dbReference type="GO" id="GO:0005739">
    <property type="term" value="C:mitochondrion"/>
    <property type="evidence" value="ECO:0007669"/>
    <property type="project" value="TreeGrafter"/>
</dbReference>
<evidence type="ECO:0000313" key="8">
    <source>
        <dbReference type="EMBL" id="OJA20084.1"/>
    </source>
</evidence>
<dbReference type="GO" id="GO:0004519">
    <property type="term" value="F:endonuclease activity"/>
    <property type="evidence" value="ECO:0007669"/>
    <property type="project" value="UniProtKB-KW"/>
</dbReference>
<keyword evidence="6" id="KW-0234">DNA repair</keyword>
<proteinExistence type="predicted"/>
<feature type="compositionally biased region" description="Basic residues" evidence="7">
    <location>
        <begin position="110"/>
        <end position="126"/>
    </location>
</feature>
<protein>
    <recommendedName>
        <fullName evidence="10">UV-endonuclease UvdE</fullName>
    </recommendedName>
</protein>
<keyword evidence="5" id="KW-0378">Hydrolase</keyword>
<dbReference type="InterPro" id="IPR036237">
    <property type="entry name" value="Xyl_isomerase-like_sf"/>
</dbReference>
<evidence type="ECO:0000256" key="1">
    <source>
        <dbReference type="ARBA" id="ARBA00022722"/>
    </source>
</evidence>
<reference evidence="8 9" key="1">
    <citation type="submission" date="2016-03" db="EMBL/GenBank/DDBJ databases">
        <title>Comparative genomics of the ectomycorrhizal sister species Rhizopogon vinicolor and Rhizopogon vesiculosus (Basidiomycota: Boletales) reveals a divergence of the mating type B locus.</title>
        <authorList>
            <person name="Mujic A.B."/>
            <person name="Kuo A."/>
            <person name="Tritt A."/>
            <person name="Lipzen A."/>
            <person name="Chen C."/>
            <person name="Johnson J."/>
            <person name="Sharma A."/>
            <person name="Barry K."/>
            <person name="Grigoriev I.V."/>
            <person name="Spatafora J.W."/>
        </authorList>
    </citation>
    <scope>NUCLEOTIDE SEQUENCE [LARGE SCALE GENOMIC DNA]</scope>
    <source>
        <strain evidence="8 9">AM-OR11-056</strain>
    </source>
</reference>
<evidence type="ECO:0000256" key="3">
    <source>
        <dbReference type="ARBA" id="ARBA00022763"/>
    </source>
</evidence>
<evidence type="ECO:0000256" key="6">
    <source>
        <dbReference type="ARBA" id="ARBA00023204"/>
    </source>
</evidence>
<dbReference type="PANTHER" id="PTHR31290">
    <property type="entry name" value="UV-DAMAGE ENDONUCLEASE"/>
    <property type="match status" value="1"/>
</dbReference>
<keyword evidence="9" id="KW-1185">Reference proteome</keyword>
<dbReference type="Gene3D" id="3.20.20.150">
    <property type="entry name" value="Divalent-metal-dependent TIM barrel enzymes"/>
    <property type="match status" value="1"/>
</dbReference>
<evidence type="ECO:0000313" key="9">
    <source>
        <dbReference type="Proteomes" id="UP000183567"/>
    </source>
</evidence>
<evidence type="ECO:0000256" key="7">
    <source>
        <dbReference type="SAM" id="MobiDB-lite"/>
    </source>
</evidence>
<keyword evidence="4" id="KW-0228">DNA excision</keyword>
<dbReference type="Pfam" id="PF03851">
    <property type="entry name" value="UvdE"/>
    <property type="match status" value="1"/>
</dbReference>
<evidence type="ECO:0000256" key="4">
    <source>
        <dbReference type="ARBA" id="ARBA00022769"/>
    </source>
</evidence>
<dbReference type="SUPFAM" id="SSF51658">
    <property type="entry name" value="Xylose isomerase-like"/>
    <property type="match status" value="1"/>
</dbReference>
<keyword evidence="2" id="KW-0255">Endonuclease</keyword>
<dbReference type="STRING" id="180088.A0A1J8R857"/>
<feature type="compositionally biased region" description="Basic and acidic residues" evidence="7">
    <location>
        <begin position="74"/>
        <end position="84"/>
    </location>
</feature>
<gene>
    <name evidence="8" type="ORF">AZE42_02493</name>
</gene>
<dbReference type="OrthoDB" id="541883at2759"/>
<organism evidence="8 9">
    <name type="scientific">Rhizopogon vesiculosus</name>
    <dbReference type="NCBI Taxonomy" id="180088"/>
    <lineage>
        <taxon>Eukaryota</taxon>
        <taxon>Fungi</taxon>
        <taxon>Dikarya</taxon>
        <taxon>Basidiomycota</taxon>
        <taxon>Agaricomycotina</taxon>
        <taxon>Agaricomycetes</taxon>
        <taxon>Agaricomycetidae</taxon>
        <taxon>Boletales</taxon>
        <taxon>Suillineae</taxon>
        <taxon>Rhizopogonaceae</taxon>
        <taxon>Rhizopogon</taxon>
    </lineage>
</organism>
<feature type="compositionally biased region" description="Acidic residues" evidence="7">
    <location>
        <begin position="63"/>
        <end position="73"/>
    </location>
</feature>
<dbReference type="Proteomes" id="UP000183567">
    <property type="component" value="Unassembled WGS sequence"/>
</dbReference>
<feature type="region of interest" description="Disordered" evidence="7">
    <location>
        <begin position="480"/>
        <end position="502"/>
    </location>
</feature>
<dbReference type="AlphaFoldDB" id="A0A1J8R857"/>
<sequence>MAYYSSERISPAYVETPAAEFATGDMVEVTPAEFNPKRILRTRAAKMQKMVPSGTEAKHSDEWDLTPLEEDSEEVHRKKVSEPRSKKKVVGKKNAEDILSDSGEEPPLLKAKRPLKGSGPKPKKRQAPLTDNAGLFDEQPRKKKRQRAPKPEPVYDIPEVERKETTFRGRLGYACLNTVLRNKKPADEAIFCSRTCRIDTIKKNGIEWVKDLGRRNIEDMLKIIEWNEENNIRFMRMSSEMFPFASHEVYGYSLDYCAPLLAKVGALANKCGHRLTVHPGQFTQLGSPKDSVVKASIRELEYHTQMLKLMGIGPDGVMIIHGGGVYGDKEATLARIRKTIKEDLPKEVSDRLVLENDELCYNAADLLPICSELDVPLVFDYHHDMLNPSPDLPPSEIIRRANLVFARRGIKPKQHLSEPRKGAVTIMERRAHADRCQKLPKDLSDDMDLMIEAKDKEQAVLHLYRIYNLQPVIRASLRPPAEIHPEGTKGRKSNRKTRFKKINVGEVEAPDTDAETLEMGIDIEGARSQSSTVCPKLTL</sequence>
<keyword evidence="3" id="KW-0227">DNA damage</keyword>
<dbReference type="GO" id="GO:0005634">
    <property type="term" value="C:nucleus"/>
    <property type="evidence" value="ECO:0007669"/>
    <property type="project" value="TreeGrafter"/>
</dbReference>
<evidence type="ECO:0000256" key="2">
    <source>
        <dbReference type="ARBA" id="ARBA00022759"/>
    </source>
</evidence>
<dbReference type="GO" id="GO:0016787">
    <property type="term" value="F:hydrolase activity"/>
    <property type="evidence" value="ECO:0007669"/>
    <property type="project" value="UniProtKB-KW"/>
</dbReference>
<dbReference type="GO" id="GO:0043504">
    <property type="term" value="P:mitochondrial DNA repair"/>
    <property type="evidence" value="ECO:0007669"/>
    <property type="project" value="TreeGrafter"/>
</dbReference>
<dbReference type="GO" id="GO:0009411">
    <property type="term" value="P:response to UV"/>
    <property type="evidence" value="ECO:0007669"/>
    <property type="project" value="InterPro"/>
</dbReference>
<dbReference type="NCBIfam" id="TIGR00629">
    <property type="entry name" value="uvde"/>
    <property type="match status" value="1"/>
</dbReference>
<accession>A0A1J8R857</accession>
<evidence type="ECO:0008006" key="10">
    <source>
        <dbReference type="Google" id="ProtNLM"/>
    </source>
</evidence>
<dbReference type="EMBL" id="LVVM01000732">
    <property type="protein sequence ID" value="OJA20084.1"/>
    <property type="molecule type" value="Genomic_DNA"/>
</dbReference>
<feature type="compositionally biased region" description="Basic residues" evidence="7">
    <location>
        <begin position="490"/>
        <end position="501"/>
    </location>
</feature>
<comment type="caution">
    <text evidence="8">The sequence shown here is derived from an EMBL/GenBank/DDBJ whole genome shotgun (WGS) entry which is preliminary data.</text>
</comment>
<feature type="region of interest" description="Disordered" evidence="7">
    <location>
        <begin position="46"/>
        <end position="153"/>
    </location>
</feature>
<keyword evidence="1" id="KW-0540">Nuclease</keyword>
<dbReference type="PANTHER" id="PTHR31290:SF5">
    <property type="entry name" value="UV-DAMAGE ENDONUCLEASE"/>
    <property type="match status" value="1"/>
</dbReference>
<dbReference type="GO" id="GO:0006289">
    <property type="term" value="P:nucleotide-excision repair"/>
    <property type="evidence" value="ECO:0007669"/>
    <property type="project" value="InterPro"/>
</dbReference>
<evidence type="ECO:0000256" key="5">
    <source>
        <dbReference type="ARBA" id="ARBA00022801"/>
    </source>
</evidence>